<proteinExistence type="predicted"/>
<gene>
    <name evidence="2" type="ORF">JZO70_13750</name>
</gene>
<dbReference type="RefSeq" id="WP_207674163.1">
    <property type="nucleotide sequence ID" value="NZ_JAFREM010000020.1"/>
</dbReference>
<name>A0ABS3LC73_9ENTE</name>
<comment type="caution">
    <text evidence="2">The sequence shown here is derived from an EMBL/GenBank/DDBJ whole genome shotgun (WGS) entry which is preliminary data.</text>
</comment>
<feature type="domain" description="HicB-like antitoxin of toxin-antitoxin system" evidence="1">
    <location>
        <begin position="11"/>
        <end position="79"/>
    </location>
</feature>
<protein>
    <submittedName>
        <fullName evidence="2">Type II toxin-antitoxin system HicB family antitoxin</fullName>
    </submittedName>
</protein>
<accession>A0ABS3LC73</accession>
<reference evidence="2 3" key="1">
    <citation type="submission" date="2021-03" db="EMBL/GenBank/DDBJ databases">
        <title>Enterococcal diversity collection.</title>
        <authorList>
            <person name="Gilmore M.S."/>
            <person name="Schwartzman J."/>
            <person name="Van Tyne D."/>
            <person name="Martin M."/>
            <person name="Earl A.M."/>
            <person name="Manson A.L."/>
            <person name="Straub T."/>
            <person name="Salamzade R."/>
            <person name="Saavedra J."/>
            <person name="Lebreton F."/>
            <person name="Prichula J."/>
            <person name="Schaufler K."/>
            <person name="Gaca A."/>
            <person name="Sgardioli B."/>
            <person name="Wagenaar J."/>
            <person name="Strong T."/>
        </authorList>
    </citation>
    <scope>NUCLEOTIDE SEQUENCE [LARGE SCALE GENOMIC DNA]</scope>
    <source>
        <strain evidence="2 3">669A</strain>
    </source>
</reference>
<sequence length="96" mass="10400">MNKIVPGTFAYPAIFHSEENGGFMIEFPDIPGAYTGINDSDIPQGVAMAEEVLQMVLADMLDHGESLPVPTAMDNVLYDKGSFVRLIEIKISPPSS</sequence>
<evidence type="ECO:0000259" key="1">
    <source>
        <dbReference type="Pfam" id="PF15919"/>
    </source>
</evidence>
<dbReference type="Pfam" id="PF15919">
    <property type="entry name" value="HicB_lk_antitox"/>
    <property type="match status" value="1"/>
</dbReference>
<evidence type="ECO:0000313" key="2">
    <source>
        <dbReference type="EMBL" id="MBO1307236.1"/>
    </source>
</evidence>
<organism evidence="2 3">
    <name type="scientific">Candidatus Enterococcus moelleringii</name>
    <dbReference type="NCBI Taxonomy" id="2815325"/>
    <lineage>
        <taxon>Bacteria</taxon>
        <taxon>Bacillati</taxon>
        <taxon>Bacillota</taxon>
        <taxon>Bacilli</taxon>
        <taxon>Lactobacillales</taxon>
        <taxon>Enterococcaceae</taxon>
        <taxon>Enterococcus</taxon>
    </lineage>
</organism>
<keyword evidence="3" id="KW-1185">Reference proteome</keyword>
<dbReference type="Proteomes" id="UP000664601">
    <property type="component" value="Unassembled WGS sequence"/>
</dbReference>
<dbReference type="EMBL" id="JAFREM010000020">
    <property type="protein sequence ID" value="MBO1307236.1"/>
    <property type="molecule type" value="Genomic_DNA"/>
</dbReference>
<dbReference type="InterPro" id="IPR031807">
    <property type="entry name" value="HicB-like"/>
</dbReference>
<dbReference type="SUPFAM" id="SSF143100">
    <property type="entry name" value="TTHA1013/TTHA0281-like"/>
    <property type="match status" value="1"/>
</dbReference>
<dbReference type="Gene3D" id="3.30.160.250">
    <property type="match status" value="1"/>
</dbReference>
<evidence type="ECO:0000313" key="3">
    <source>
        <dbReference type="Proteomes" id="UP000664601"/>
    </source>
</evidence>
<dbReference type="InterPro" id="IPR035069">
    <property type="entry name" value="TTHA1013/TTHA0281-like"/>
</dbReference>